<dbReference type="GO" id="GO:0008360">
    <property type="term" value="P:regulation of cell shape"/>
    <property type="evidence" value="ECO:0007669"/>
    <property type="project" value="UniProtKB-KW"/>
</dbReference>
<dbReference type="EC" id="5.1.1.3" evidence="2 7"/>
<feature type="active site" description="Proton donor/acceptor" evidence="7">
    <location>
        <position position="73"/>
    </location>
</feature>
<comment type="function">
    <text evidence="7">Provides the (R)-glutamate required for cell wall biosynthesis.</text>
</comment>
<dbReference type="PANTHER" id="PTHR21198:SF2">
    <property type="entry name" value="GLUTAMATE RACEMASE"/>
    <property type="match status" value="1"/>
</dbReference>
<feature type="binding site" evidence="7">
    <location>
        <begin position="185"/>
        <end position="186"/>
    </location>
    <ligand>
        <name>substrate</name>
    </ligand>
</feature>
<dbReference type="EMBL" id="MHLZ01000038">
    <property type="protein sequence ID" value="OGZ19283.1"/>
    <property type="molecule type" value="Genomic_DNA"/>
</dbReference>
<comment type="catalytic activity">
    <reaction evidence="1 7">
        <text>L-glutamate = D-glutamate</text>
        <dbReference type="Rhea" id="RHEA:12813"/>
        <dbReference type="ChEBI" id="CHEBI:29985"/>
        <dbReference type="ChEBI" id="CHEBI:29986"/>
        <dbReference type="EC" id="5.1.1.3"/>
    </reaction>
</comment>
<dbReference type="NCBIfam" id="TIGR00067">
    <property type="entry name" value="glut_race"/>
    <property type="match status" value="1"/>
</dbReference>
<keyword evidence="4 7" id="KW-0573">Peptidoglycan synthesis</keyword>
<evidence type="ECO:0000256" key="7">
    <source>
        <dbReference type="HAMAP-Rule" id="MF_00258"/>
    </source>
</evidence>
<dbReference type="SUPFAM" id="SSF53681">
    <property type="entry name" value="Aspartate/glutamate racemase"/>
    <property type="match status" value="2"/>
</dbReference>
<dbReference type="Pfam" id="PF01177">
    <property type="entry name" value="Asp_Glu_race"/>
    <property type="match status" value="1"/>
</dbReference>
<gene>
    <name evidence="7" type="primary">murI</name>
    <name evidence="8" type="ORF">A2626_01585</name>
</gene>
<accession>A0A1G2E0E4</accession>
<dbReference type="Proteomes" id="UP000177360">
    <property type="component" value="Unassembled WGS sequence"/>
</dbReference>
<evidence type="ECO:0000256" key="5">
    <source>
        <dbReference type="ARBA" id="ARBA00023235"/>
    </source>
</evidence>
<sequence>MSIFMIGVFDSGVGGLSVVKEILKNISNRQIIYFGDTARLPYGTKGVDFVKKYSEKITQWLLDRGVKIIIIACHTSSALSGDYLKKQFQNVPIFDMITPTAEKISAFGFGRIGIIGTPGTIKSKAWENHLLKLNPRLEIYSLACPLLVPLVEQGWVDKKATKEIVKEYLSCFKDKKIEGLVLACTHYPMLEKVIKKVVGKKVKIINPAEILAKEVGKFLKENLEADYLPSSAKVTDGFQGNGYQIFFSDEPYNFKKISRMCFNKKIKPTILDPF</sequence>
<organism evidence="8 9">
    <name type="scientific">Candidatus Nealsonbacteria bacterium RIFCSPHIGHO2_01_FULL_38_55</name>
    <dbReference type="NCBI Taxonomy" id="1801664"/>
    <lineage>
        <taxon>Bacteria</taxon>
        <taxon>Candidatus Nealsoniibacteriota</taxon>
    </lineage>
</organism>
<comment type="caution">
    <text evidence="8">The sequence shown here is derived from an EMBL/GenBank/DDBJ whole genome shotgun (WGS) entry which is preliminary data.</text>
</comment>
<evidence type="ECO:0000313" key="8">
    <source>
        <dbReference type="EMBL" id="OGZ19283.1"/>
    </source>
</evidence>
<dbReference type="PANTHER" id="PTHR21198">
    <property type="entry name" value="GLUTAMATE RACEMASE"/>
    <property type="match status" value="1"/>
</dbReference>
<evidence type="ECO:0000256" key="6">
    <source>
        <dbReference type="ARBA" id="ARBA00023316"/>
    </source>
</evidence>
<dbReference type="Gene3D" id="3.40.50.1860">
    <property type="match status" value="2"/>
</dbReference>
<keyword evidence="5 7" id="KW-0413">Isomerase</keyword>
<dbReference type="HAMAP" id="MF_00258">
    <property type="entry name" value="Glu_racemase"/>
    <property type="match status" value="1"/>
</dbReference>
<dbReference type="GO" id="GO:0009252">
    <property type="term" value="P:peptidoglycan biosynthetic process"/>
    <property type="evidence" value="ECO:0007669"/>
    <property type="project" value="UniProtKB-UniRule"/>
</dbReference>
<feature type="active site" description="Proton donor/acceptor" evidence="7">
    <location>
        <position position="184"/>
    </location>
</feature>
<dbReference type="PROSITE" id="PS00924">
    <property type="entry name" value="ASP_GLU_RACEMASE_2"/>
    <property type="match status" value="1"/>
</dbReference>
<evidence type="ECO:0000256" key="3">
    <source>
        <dbReference type="ARBA" id="ARBA00022960"/>
    </source>
</evidence>
<evidence type="ECO:0000313" key="9">
    <source>
        <dbReference type="Proteomes" id="UP000177360"/>
    </source>
</evidence>
<dbReference type="InterPro" id="IPR033134">
    <property type="entry name" value="Asp/Glu_racemase_AS_2"/>
</dbReference>
<name>A0A1G2E0E4_9BACT</name>
<evidence type="ECO:0000256" key="2">
    <source>
        <dbReference type="ARBA" id="ARBA00013090"/>
    </source>
</evidence>
<dbReference type="GO" id="GO:0008881">
    <property type="term" value="F:glutamate racemase activity"/>
    <property type="evidence" value="ECO:0007669"/>
    <property type="project" value="UniProtKB-UniRule"/>
</dbReference>
<feature type="binding site" evidence="7">
    <location>
        <begin position="42"/>
        <end position="43"/>
    </location>
    <ligand>
        <name>substrate</name>
    </ligand>
</feature>
<feature type="binding site" evidence="7">
    <location>
        <begin position="10"/>
        <end position="11"/>
    </location>
    <ligand>
        <name>substrate</name>
    </ligand>
</feature>
<dbReference type="GO" id="GO:0071555">
    <property type="term" value="P:cell wall organization"/>
    <property type="evidence" value="ECO:0007669"/>
    <property type="project" value="UniProtKB-KW"/>
</dbReference>
<comment type="caution">
    <text evidence="7">Lacks conserved residue(s) required for the propagation of feature annotation.</text>
</comment>
<dbReference type="InterPro" id="IPR015942">
    <property type="entry name" value="Asp/Glu/hydantoin_racemase"/>
</dbReference>
<protein>
    <recommendedName>
        <fullName evidence="2 7">Glutamate racemase</fullName>
        <ecNumber evidence="2 7">5.1.1.3</ecNumber>
    </recommendedName>
</protein>
<dbReference type="FunFam" id="3.40.50.1860:FF:000001">
    <property type="entry name" value="Glutamate racemase"/>
    <property type="match status" value="1"/>
</dbReference>
<dbReference type="UniPathway" id="UPA00219"/>
<keyword evidence="3 7" id="KW-0133">Cell shape</keyword>
<keyword evidence="6 7" id="KW-0961">Cell wall biogenesis/degradation</keyword>
<evidence type="ECO:0000256" key="1">
    <source>
        <dbReference type="ARBA" id="ARBA00001602"/>
    </source>
</evidence>
<comment type="pathway">
    <text evidence="7">Cell wall biogenesis; peptidoglycan biosynthesis.</text>
</comment>
<evidence type="ECO:0000256" key="4">
    <source>
        <dbReference type="ARBA" id="ARBA00022984"/>
    </source>
</evidence>
<proteinExistence type="inferred from homology"/>
<reference evidence="8 9" key="1">
    <citation type="journal article" date="2016" name="Nat. Commun.">
        <title>Thousands of microbial genomes shed light on interconnected biogeochemical processes in an aquifer system.</title>
        <authorList>
            <person name="Anantharaman K."/>
            <person name="Brown C.T."/>
            <person name="Hug L.A."/>
            <person name="Sharon I."/>
            <person name="Castelle C.J."/>
            <person name="Probst A.J."/>
            <person name="Thomas B.C."/>
            <person name="Singh A."/>
            <person name="Wilkins M.J."/>
            <person name="Karaoz U."/>
            <person name="Brodie E.L."/>
            <person name="Williams K.H."/>
            <person name="Hubbard S.S."/>
            <person name="Banfield J.F."/>
        </authorList>
    </citation>
    <scope>NUCLEOTIDE SEQUENCE [LARGE SCALE GENOMIC DNA]</scope>
</reference>
<comment type="similarity">
    <text evidence="7">Belongs to the aspartate/glutamate racemases family.</text>
</comment>
<dbReference type="AlphaFoldDB" id="A0A1G2E0E4"/>
<dbReference type="InterPro" id="IPR001920">
    <property type="entry name" value="Asp/Glu_race"/>
</dbReference>
<dbReference type="InterPro" id="IPR004391">
    <property type="entry name" value="Glu_race"/>
</dbReference>